<organism evidence="2 3">
    <name type="scientific">Lithocarpus litseifolius</name>
    <dbReference type="NCBI Taxonomy" id="425828"/>
    <lineage>
        <taxon>Eukaryota</taxon>
        <taxon>Viridiplantae</taxon>
        <taxon>Streptophyta</taxon>
        <taxon>Embryophyta</taxon>
        <taxon>Tracheophyta</taxon>
        <taxon>Spermatophyta</taxon>
        <taxon>Magnoliopsida</taxon>
        <taxon>eudicotyledons</taxon>
        <taxon>Gunneridae</taxon>
        <taxon>Pentapetalae</taxon>
        <taxon>rosids</taxon>
        <taxon>fabids</taxon>
        <taxon>Fagales</taxon>
        <taxon>Fagaceae</taxon>
        <taxon>Lithocarpus</taxon>
    </lineage>
</organism>
<protein>
    <submittedName>
        <fullName evidence="2">Uncharacterized protein</fullName>
    </submittedName>
</protein>
<reference evidence="2 3" key="1">
    <citation type="submission" date="2024-01" db="EMBL/GenBank/DDBJ databases">
        <title>A telomere-to-telomere, gap-free genome of sweet tea (Lithocarpus litseifolius).</title>
        <authorList>
            <person name="Zhou J."/>
        </authorList>
    </citation>
    <scope>NUCLEOTIDE SEQUENCE [LARGE SCALE GENOMIC DNA]</scope>
    <source>
        <strain evidence="2">Zhou-2022a</strain>
        <tissue evidence="2">Leaf</tissue>
    </source>
</reference>
<feature type="transmembrane region" description="Helical" evidence="1">
    <location>
        <begin position="143"/>
        <end position="162"/>
    </location>
</feature>
<keyword evidence="3" id="KW-1185">Reference proteome</keyword>
<proteinExistence type="predicted"/>
<keyword evidence="1" id="KW-0812">Transmembrane</keyword>
<evidence type="ECO:0000313" key="2">
    <source>
        <dbReference type="EMBL" id="KAK9983587.1"/>
    </source>
</evidence>
<gene>
    <name evidence="2" type="ORF">SO802_033112</name>
</gene>
<comment type="caution">
    <text evidence="2">The sequence shown here is derived from an EMBL/GenBank/DDBJ whole genome shotgun (WGS) entry which is preliminary data.</text>
</comment>
<evidence type="ECO:0000313" key="3">
    <source>
        <dbReference type="Proteomes" id="UP001459277"/>
    </source>
</evidence>
<name>A0AAW2BEX7_9ROSI</name>
<keyword evidence="1" id="KW-0472">Membrane</keyword>
<accession>A0AAW2BEX7</accession>
<dbReference type="EMBL" id="JAZDWU010000012">
    <property type="protein sequence ID" value="KAK9983587.1"/>
    <property type="molecule type" value="Genomic_DNA"/>
</dbReference>
<keyword evidence="1" id="KW-1133">Transmembrane helix</keyword>
<dbReference type="Proteomes" id="UP001459277">
    <property type="component" value="Unassembled WGS sequence"/>
</dbReference>
<sequence>MTTKFNQDMYDKMRSKKNKPLSNLGKRTVRITRKGPSVAPAVPITPIVPGTKTTKTASPAISVEEITTPISKRPCLTDKGKEKADSRLSSVWDDAGAGMERAHEVVTIEDLKVFSSVPSNEGVAHHIHKLIQVMYLCNFSPPFLFLFFFLIVLKASIFFSGIEGESSYHLGVPHSRRLHL</sequence>
<evidence type="ECO:0000256" key="1">
    <source>
        <dbReference type="SAM" id="Phobius"/>
    </source>
</evidence>
<dbReference type="AlphaFoldDB" id="A0AAW2BEX7"/>